<dbReference type="EMBL" id="VIVQ01000001">
    <property type="protein sequence ID" value="TWE12826.1"/>
    <property type="molecule type" value="Genomic_DNA"/>
</dbReference>
<name>A0A561EB44_9MICO</name>
<keyword evidence="4" id="KW-0732">Signal</keyword>
<evidence type="ECO:0000256" key="1">
    <source>
        <dbReference type="ARBA" id="ARBA00004196"/>
    </source>
</evidence>
<evidence type="ECO:0000313" key="6">
    <source>
        <dbReference type="Proteomes" id="UP000318297"/>
    </source>
</evidence>
<evidence type="ECO:0000256" key="3">
    <source>
        <dbReference type="ARBA" id="ARBA00022723"/>
    </source>
</evidence>
<dbReference type="Gene3D" id="3.40.50.1980">
    <property type="entry name" value="Nitrogenase molybdenum iron protein domain"/>
    <property type="match status" value="2"/>
</dbReference>
<accession>A0A561EB44</accession>
<evidence type="ECO:0000256" key="4">
    <source>
        <dbReference type="ARBA" id="ARBA00022729"/>
    </source>
</evidence>
<dbReference type="SUPFAM" id="SSF53807">
    <property type="entry name" value="Helical backbone' metal receptor"/>
    <property type="match status" value="1"/>
</dbReference>
<dbReference type="GO" id="GO:0046872">
    <property type="term" value="F:metal ion binding"/>
    <property type="evidence" value="ECO:0007669"/>
    <property type="project" value="UniProtKB-KW"/>
</dbReference>
<dbReference type="Proteomes" id="UP000318297">
    <property type="component" value="Unassembled WGS sequence"/>
</dbReference>
<dbReference type="PANTHER" id="PTHR42953:SF1">
    <property type="entry name" value="METAL-BINDING PROTEIN HI_0362-RELATED"/>
    <property type="match status" value="1"/>
</dbReference>
<keyword evidence="2" id="KW-0813">Transport</keyword>
<comment type="caution">
    <text evidence="5">The sequence shown here is derived from an EMBL/GenBank/DDBJ whole genome shotgun (WGS) entry which is preliminary data.</text>
</comment>
<proteinExistence type="predicted"/>
<keyword evidence="6" id="KW-1185">Reference proteome</keyword>
<comment type="subcellular location">
    <subcellularLocation>
        <location evidence="1">Cell envelope</location>
    </subcellularLocation>
</comment>
<reference evidence="5 6" key="1">
    <citation type="submission" date="2019-06" db="EMBL/GenBank/DDBJ databases">
        <title>Sequencing the genomes of 1000 actinobacteria strains.</title>
        <authorList>
            <person name="Klenk H.-P."/>
        </authorList>
    </citation>
    <scope>NUCLEOTIDE SEQUENCE [LARGE SCALE GENOMIC DNA]</scope>
    <source>
        <strain evidence="5 6">DSM 19560</strain>
    </source>
</reference>
<dbReference type="PANTHER" id="PTHR42953">
    <property type="entry name" value="HIGH-AFFINITY ZINC UPTAKE SYSTEM PROTEIN ZNUA-RELATED"/>
    <property type="match status" value="1"/>
</dbReference>
<dbReference type="GO" id="GO:0030313">
    <property type="term" value="C:cell envelope"/>
    <property type="evidence" value="ECO:0007669"/>
    <property type="project" value="UniProtKB-SubCell"/>
</dbReference>
<sequence length="323" mass="33778">MSTRRLLLTLLTRMIVNNKRKRTVMKNRLIAAGVGVALAASLSACGSSNSGSSATGTISVVAGENFYGNIVSQIGGSHVKVTSIISDPNTDPHEYESSAKNAADIESARLVVDNGVGYDDFMNQLLQTAPDSNRTVITASKVLGIGGSNPNPHLWYDTAKMPELATAIAADLGKIQPDNAATFRANAAAFTKSLAPITAVIDKIKTKYAGTKIAYTERVPGYLVQAAGLDLGIPASFTQAVEDGDDPSPADTAAFDQALKTHTVKALLYNAQVTDAQTDQLKALATSSGVPIVPVTETMPPTAKDYQAWQLSQAQALLTALGG</sequence>
<organism evidence="5 6">
    <name type="scientific">Rudaeicoccus suwonensis</name>
    <dbReference type="NCBI Taxonomy" id="657409"/>
    <lineage>
        <taxon>Bacteria</taxon>
        <taxon>Bacillati</taxon>
        <taxon>Actinomycetota</taxon>
        <taxon>Actinomycetes</taxon>
        <taxon>Micrococcales</taxon>
        <taxon>Dermacoccaceae</taxon>
        <taxon>Rudaeicoccus</taxon>
    </lineage>
</organism>
<evidence type="ECO:0000256" key="2">
    <source>
        <dbReference type="ARBA" id="ARBA00022448"/>
    </source>
</evidence>
<dbReference type="InterPro" id="IPR050492">
    <property type="entry name" value="Bact_metal-bind_prot9"/>
</dbReference>
<gene>
    <name evidence="5" type="ORF">BKA23_1646</name>
</gene>
<dbReference type="Pfam" id="PF01297">
    <property type="entry name" value="ZnuA"/>
    <property type="match status" value="1"/>
</dbReference>
<evidence type="ECO:0000313" key="5">
    <source>
        <dbReference type="EMBL" id="TWE12826.1"/>
    </source>
</evidence>
<keyword evidence="3" id="KW-0479">Metal-binding</keyword>
<dbReference type="AlphaFoldDB" id="A0A561EB44"/>
<protein>
    <submittedName>
        <fullName evidence="5">Zinc/manganese transport system substrate-binding protein</fullName>
    </submittedName>
</protein>
<dbReference type="GO" id="GO:0030001">
    <property type="term" value="P:metal ion transport"/>
    <property type="evidence" value="ECO:0007669"/>
    <property type="project" value="InterPro"/>
</dbReference>
<dbReference type="InterPro" id="IPR006127">
    <property type="entry name" value="ZnuA-like"/>
</dbReference>